<feature type="binding site" evidence="15">
    <location>
        <position position="15"/>
    </location>
    <ligand>
        <name>Mg(2+)</name>
        <dbReference type="ChEBI" id="CHEBI:18420"/>
    </ligand>
</feature>
<keyword evidence="8 15" id="KW-0479">Metal-binding</keyword>
<dbReference type="GO" id="GO:0006261">
    <property type="term" value="P:DNA-templated DNA replication"/>
    <property type="evidence" value="ECO:0007669"/>
    <property type="project" value="UniProtKB-UniRule"/>
</dbReference>
<dbReference type="GO" id="GO:0003684">
    <property type="term" value="F:damaged DNA binding"/>
    <property type="evidence" value="ECO:0007669"/>
    <property type="project" value="InterPro"/>
</dbReference>
<dbReference type="Gene3D" id="3.30.70.270">
    <property type="match status" value="1"/>
</dbReference>
<comment type="subcellular location">
    <subcellularLocation>
        <location evidence="1 15">Cytoplasm</location>
    </subcellularLocation>
</comment>
<comment type="cofactor">
    <cofactor evidence="15">
        <name>Mg(2+)</name>
        <dbReference type="ChEBI" id="CHEBI:18420"/>
    </cofactor>
    <text evidence="15">Binds 2 magnesium ions per subunit.</text>
</comment>
<dbReference type="InterPro" id="IPR017961">
    <property type="entry name" value="DNA_pol_Y-fam_little_finger"/>
</dbReference>
<dbReference type="InterPro" id="IPR043128">
    <property type="entry name" value="Rev_trsase/Diguanyl_cyclase"/>
</dbReference>
<feature type="site" description="Substrate discrimination" evidence="15">
    <location>
        <position position="20"/>
    </location>
</feature>
<dbReference type="Pfam" id="PF00817">
    <property type="entry name" value="IMS"/>
    <property type="match status" value="1"/>
</dbReference>
<dbReference type="Pfam" id="PF11799">
    <property type="entry name" value="IMS_C"/>
    <property type="match status" value="1"/>
</dbReference>
<dbReference type="PROSITE" id="PS50173">
    <property type="entry name" value="UMUC"/>
    <property type="match status" value="1"/>
</dbReference>
<dbReference type="InterPro" id="IPR036775">
    <property type="entry name" value="DNA_pol_Y-fam_lit_finger_sf"/>
</dbReference>
<keyword evidence="11 15" id="KW-0239">DNA-directed DNA polymerase</keyword>
<keyword evidence="4 15" id="KW-0963">Cytoplasm</keyword>
<organism evidence="17 18">
    <name type="scientific">Spirosoma endbachense</name>
    <dbReference type="NCBI Taxonomy" id="2666025"/>
    <lineage>
        <taxon>Bacteria</taxon>
        <taxon>Pseudomonadati</taxon>
        <taxon>Bacteroidota</taxon>
        <taxon>Cytophagia</taxon>
        <taxon>Cytophagales</taxon>
        <taxon>Cytophagaceae</taxon>
        <taxon>Spirosoma</taxon>
    </lineage>
</organism>
<dbReference type="GO" id="GO:0000287">
    <property type="term" value="F:magnesium ion binding"/>
    <property type="evidence" value="ECO:0007669"/>
    <property type="project" value="UniProtKB-UniRule"/>
</dbReference>
<reference evidence="17 18" key="1">
    <citation type="submission" date="2019-11" db="EMBL/GenBank/DDBJ databases">
        <title>Spirosoma endbachense sp. nov., isolated from a natural salt meadow.</title>
        <authorList>
            <person name="Rojas J."/>
            <person name="Ambika Manirajan B."/>
            <person name="Ratering S."/>
            <person name="Suarez C."/>
            <person name="Geissler-Plaum R."/>
            <person name="Schnell S."/>
        </authorList>
    </citation>
    <scope>NUCLEOTIDE SEQUENCE [LARGE SCALE GENOMIC DNA]</scope>
    <source>
        <strain evidence="17 18">I-24</strain>
    </source>
</reference>
<evidence type="ECO:0000256" key="3">
    <source>
        <dbReference type="ARBA" id="ARBA00022457"/>
    </source>
</evidence>
<evidence type="ECO:0000256" key="7">
    <source>
        <dbReference type="ARBA" id="ARBA00022705"/>
    </source>
</evidence>
<dbReference type="RefSeq" id="WP_162388178.1">
    <property type="nucleotide sequence ID" value="NZ_CP045997.1"/>
</dbReference>
<proteinExistence type="inferred from homology"/>
<evidence type="ECO:0000256" key="10">
    <source>
        <dbReference type="ARBA" id="ARBA00022842"/>
    </source>
</evidence>
<dbReference type="GO" id="GO:0003887">
    <property type="term" value="F:DNA-directed DNA polymerase activity"/>
    <property type="evidence" value="ECO:0007669"/>
    <property type="project" value="UniProtKB-UniRule"/>
</dbReference>
<dbReference type="InterPro" id="IPR053848">
    <property type="entry name" value="IMS_HHH_1"/>
</dbReference>
<keyword evidence="6 15" id="KW-0548">Nucleotidyltransferase</keyword>
<keyword evidence="10 15" id="KW-0460">Magnesium</keyword>
<dbReference type="AlphaFoldDB" id="A0A6P1W171"/>
<keyword evidence="5 15" id="KW-0808">Transferase</keyword>
<keyword evidence="7 15" id="KW-0235">DNA replication</keyword>
<keyword evidence="3 15" id="KW-0515">Mutator protein</keyword>
<feature type="binding site" evidence="15">
    <location>
        <position position="109"/>
    </location>
    <ligand>
        <name>Mg(2+)</name>
        <dbReference type="ChEBI" id="CHEBI:18420"/>
    </ligand>
</feature>
<dbReference type="PANTHER" id="PTHR11076:SF33">
    <property type="entry name" value="DNA POLYMERASE KAPPA"/>
    <property type="match status" value="1"/>
</dbReference>
<evidence type="ECO:0000256" key="15">
    <source>
        <dbReference type="HAMAP-Rule" id="MF_01113"/>
    </source>
</evidence>
<dbReference type="GO" id="GO:0006281">
    <property type="term" value="P:DNA repair"/>
    <property type="evidence" value="ECO:0007669"/>
    <property type="project" value="UniProtKB-UniRule"/>
</dbReference>
<evidence type="ECO:0000313" key="18">
    <source>
        <dbReference type="Proteomes" id="UP000464577"/>
    </source>
</evidence>
<sequence length="398" mass="44171">MIAGSTDSRHILHLDMDSFFVSVERLRQSQLAGRPLLIGGVGDRGVVSACSYETRRFGVQSGMSMRMARRLCPEAVVVKGDFQAYNQYSTMLTAIIRERAPVFEKASIDEFYVDMTGMDCYVGCRKWSQELKQTLVAETGLSVSWGLSVNKTVAKVVANEVKPDGGYQLAGSDVQPYLAILPVAKLPGIGPQLAHTLRCMGVTRLGTLAQIPRRLLERTFGKPGVMLWERANGIDPSPVLAFDRQKAMSKEMTFQSDTADSQLLQATLSRLVESLGFQLRQGGWCTARITIKIRYSDFQTFTRQITLSPTSADHLLIPAAVKAFQALYKRRVLLRLIGVSFSKLIRGAQQLSLFDESGAVSSTKQSNLYPHLDQLKSKHGEPIVHRANQPFLTERSHD</sequence>
<dbReference type="HAMAP" id="MF_01113">
    <property type="entry name" value="DNApol_IV"/>
    <property type="match status" value="1"/>
</dbReference>
<evidence type="ECO:0000259" key="16">
    <source>
        <dbReference type="PROSITE" id="PS50173"/>
    </source>
</evidence>
<evidence type="ECO:0000256" key="5">
    <source>
        <dbReference type="ARBA" id="ARBA00022679"/>
    </source>
</evidence>
<evidence type="ECO:0000256" key="14">
    <source>
        <dbReference type="ARBA" id="ARBA00049244"/>
    </source>
</evidence>
<dbReference type="KEGG" id="senf:GJR95_23380"/>
<dbReference type="SUPFAM" id="SSF56672">
    <property type="entry name" value="DNA/RNA polymerases"/>
    <property type="match status" value="1"/>
</dbReference>
<dbReference type="InterPro" id="IPR022880">
    <property type="entry name" value="DNApol_IV"/>
</dbReference>
<gene>
    <name evidence="15 17" type="primary">dinB</name>
    <name evidence="17" type="ORF">GJR95_23380</name>
</gene>
<dbReference type="Proteomes" id="UP000464577">
    <property type="component" value="Chromosome"/>
</dbReference>
<dbReference type="GO" id="GO:0042276">
    <property type="term" value="P:error-prone translesion synthesis"/>
    <property type="evidence" value="ECO:0007669"/>
    <property type="project" value="TreeGrafter"/>
</dbReference>
<evidence type="ECO:0000256" key="1">
    <source>
        <dbReference type="ARBA" id="ARBA00004496"/>
    </source>
</evidence>
<dbReference type="SUPFAM" id="SSF100879">
    <property type="entry name" value="Lesion bypass DNA polymerase (Y-family), little finger domain"/>
    <property type="match status" value="1"/>
</dbReference>
<dbReference type="InterPro" id="IPR043502">
    <property type="entry name" value="DNA/RNA_pol_sf"/>
</dbReference>
<evidence type="ECO:0000256" key="2">
    <source>
        <dbReference type="ARBA" id="ARBA00010945"/>
    </source>
</evidence>
<evidence type="ECO:0000256" key="6">
    <source>
        <dbReference type="ARBA" id="ARBA00022695"/>
    </source>
</evidence>
<name>A0A6P1W171_9BACT</name>
<keyword evidence="12 15" id="KW-0238">DNA-binding</keyword>
<comment type="similarity">
    <text evidence="2 15">Belongs to the DNA polymerase type-Y family.</text>
</comment>
<keyword evidence="13 15" id="KW-0234">DNA repair</keyword>
<evidence type="ECO:0000256" key="11">
    <source>
        <dbReference type="ARBA" id="ARBA00022932"/>
    </source>
</evidence>
<evidence type="ECO:0000256" key="13">
    <source>
        <dbReference type="ARBA" id="ARBA00023204"/>
    </source>
</evidence>
<evidence type="ECO:0000256" key="9">
    <source>
        <dbReference type="ARBA" id="ARBA00022763"/>
    </source>
</evidence>
<dbReference type="Gene3D" id="1.10.150.20">
    <property type="entry name" value="5' to 3' exonuclease, C-terminal subdomain"/>
    <property type="match status" value="1"/>
</dbReference>
<comment type="function">
    <text evidence="15">Poorly processive, error-prone DNA polymerase involved in untargeted mutagenesis. Copies undamaged DNA at stalled replication forks, which arise in vivo from mismatched or misaligned primer ends. These misaligned primers can be extended by PolIV. Exhibits no 3'-5' exonuclease (proofreading) activity. May be involved in translesional synthesis, in conjunction with the beta clamp from PolIII.</text>
</comment>
<dbReference type="GO" id="GO:0009432">
    <property type="term" value="P:SOS response"/>
    <property type="evidence" value="ECO:0007669"/>
    <property type="project" value="TreeGrafter"/>
</dbReference>
<dbReference type="CDD" id="cd03586">
    <property type="entry name" value="PolY_Pol_IV_kappa"/>
    <property type="match status" value="1"/>
</dbReference>
<evidence type="ECO:0000256" key="12">
    <source>
        <dbReference type="ARBA" id="ARBA00023125"/>
    </source>
</evidence>
<comment type="subunit">
    <text evidence="15">Monomer.</text>
</comment>
<comment type="catalytic activity">
    <reaction evidence="14 15">
        <text>DNA(n) + a 2'-deoxyribonucleoside 5'-triphosphate = DNA(n+1) + diphosphate</text>
        <dbReference type="Rhea" id="RHEA:22508"/>
        <dbReference type="Rhea" id="RHEA-COMP:17339"/>
        <dbReference type="Rhea" id="RHEA-COMP:17340"/>
        <dbReference type="ChEBI" id="CHEBI:33019"/>
        <dbReference type="ChEBI" id="CHEBI:61560"/>
        <dbReference type="ChEBI" id="CHEBI:173112"/>
        <dbReference type="EC" id="2.7.7.7"/>
    </reaction>
</comment>
<dbReference type="Gene3D" id="3.30.1490.100">
    <property type="entry name" value="DNA polymerase, Y-family, little finger domain"/>
    <property type="match status" value="1"/>
</dbReference>
<dbReference type="Gene3D" id="3.40.1170.60">
    <property type="match status" value="1"/>
</dbReference>
<dbReference type="InterPro" id="IPR050116">
    <property type="entry name" value="DNA_polymerase-Y"/>
</dbReference>
<dbReference type="GO" id="GO:0005829">
    <property type="term" value="C:cytosol"/>
    <property type="evidence" value="ECO:0007669"/>
    <property type="project" value="TreeGrafter"/>
</dbReference>
<accession>A0A6P1W171</accession>
<dbReference type="PANTHER" id="PTHR11076">
    <property type="entry name" value="DNA REPAIR POLYMERASE UMUC / TRANSFERASE FAMILY MEMBER"/>
    <property type="match status" value="1"/>
</dbReference>
<dbReference type="InterPro" id="IPR001126">
    <property type="entry name" value="UmuC"/>
</dbReference>
<dbReference type="EMBL" id="CP045997">
    <property type="protein sequence ID" value="QHV97767.1"/>
    <property type="molecule type" value="Genomic_DNA"/>
</dbReference>
<keyword evidence="9 15" id="KW-0227">DNA damage</keyword>
<evidence type="ECO:0000256" key="4">
    <source>
        <dbReference type="ARBA" id="ARBA00022490"/>
    </source>
</evidence>
<protein>
    <recommendedName>
        <fullName evidence="15">DNA polymerase IV</fullName>
        <shortName evidence="15">Pol IV</shortName>
        <ecNumber evidence="15">2.7.7.7</ecNumber>
    </recommendedName>
</protein>
<evidence type="ECO:0000313" key="17">
    <source>
        <dbReference type="EMBL" id="QHV97767.1"/>
    </source>
</evidence>
<dbReference type="EC" id="2.7.7.7" evidence="15"/>
<evidence type="ECO:0000256" key="8">
    <source>
        <dbReference type="ARBA" id="ARBA00022723"/>
    </source>
</evidence>
<dbReference type="Pfam" id="PF21999">
    <property type="entry name" value="IMS_HHH_1"/>
    <property type="match status" value="1"/>
</dbReference>
<feature type="domain" description="UmuC" evidence="16">
    <location>
        <begin position="11"/>
        <end position="190"/>
    </location>
</feature>
<dbReference type="NCBIfam" id="NF002677">
    <property type="entry name" value="PRK02406.1"/>
    <property type="match status" value="1"/>
</dbReference>
<keyword evidence="18" id="KW-1185">Reference proteome</keyword>
<feature type="active site" evidence="15">
    <location>
        <position position="110"/>
    </location>
</feature>